<keyword evidence="1" id="KW-0472">Membrane</keyword>
<organism evidence="2 3">
    <name type="scientific">Virgibacillus byunsanensis</name>
    <dbReference type="NCBI Taxonomy" id="570945"/>
    <lineage>
        <taxon>Bacteria</taxon>
        <taxon>Bacillati</taxon>
        <taxon>Bacillota</taxon>
        <taxon>Bacilli</taxon>
        <taxon>Bacillales</taxon>
        <taxon>Bacillaceae</taxon>
        <taxon>Virgibacillus</taxon>
    </lineage>
</organism>
<feature type="transmembrane region" description="Helical" evidence="1">
    <location>
        <begin position="82"/>
        <end position="102"/>
    </location>
</feature>
<proteinExistence type="predicted"/>
<evidence type="ECO:0000256" key="1">
    <source>
        <dbReference type="SAM" id="Phobius"/>
    </source>
</evidence>
<dbReference type="GO" id="GO:1990904">
    <property type="term" value="C:ribonucleoprotein complex"/>
    <property type="evidence" value="ECO:0007669"/>
    <property type="project" value="UniProtKB-KW"/>
</dbReference>
<name>A0ABW3LPY2_9BACI</name>
<comment type="caution">
    <text evidence="2">The sequence shown here is derived from an EMBL/GenBank/DDBJ whole genome shotgun (WGS) entry which is preliminary data.</text>
</comment>
<keyword evidence="1" id="KW-1133">Transmembrane helix</keyword>
<keyword evidence="3" id="KW-1185">Reference proteome</keyword>
<dbReference type="Proteomes" id="UP001597040">
    <property type="component" value="Unassembled WGS sequence"/>
</dbReference>
<keyword evidence="2" id="KW-0687">Ribonucleoprotein</keyword>
<accession>A0ABW3LPY2</accession>
<evidence type="ECO:0000313" key="3">
    <source>
        <dbReference type="Proteomes" id="UP001597040"/>
    </source>
</evidence>
<evidence type="ECO:0000313" key="2">
    <source>
        <dbReference type="EMBL" id="MFD1040441.1"/>
    </source>
</evidence>
<protein>
    <submittedName>
        <fullName evidence="2">Small nuclear ribonucleoprotein</fullName>
    </submittedName>
</protein>
<sequence length="112" mass="13544">MTQENFTRNLEDDCRRYMYHHVVLTFSDGSSVDGIIEDVDGNRVTVLVGEDVMEREDNELDDRQFYGYGRPRRRFRRFRRQFLPLAALTALSLLPYAPYPYYYPPYYPYPYY</sequence>
<dbReference type="RefSeq" id="WP_390364531.1">
    <property type="nucleotide sequence ID" value="NZ_JBHTKJ010000073.1"/>
</dbReference>
<reference evidence="3" key="1">
    <citation type="journal article" date="2019" name="Int. J. Syst. Evol. Microbiol.">
        <title>The Global Catalogue of Microorganisms (GCM) 10K type strain sequencing project: providing services to taxonomists for standard genome sequencing and annotation.</title>
        <authorList>
            <consortium name="The Broad Institute Genomics Platform"/>
            <consortium name="The Broad Institute Genome Sequencing Center for Infectious Disease"/>
            <person name="Wu L."/>
            <person name="Ma J."/>
        </authorList>
    </citation>
    <scope>NUCLEOTIDE SEQUENCE [LARGE SCALE GENOMIC DNA]</scope>
    <source>
        <strain evidence="3">CCUG 56754</strain>
    </source>
</reference>
<dbReference type="EMBL" id="JBHTKJ010000073">
    <property type="protein sequence ID" value="MFD1040441.1"/>
    <property type="molecule type" value="Genomic_DNA"/>
</dbReference>
<keyword evidence="1" id="KW-0812">Transmembrane</keyword>
<gene>
    <name evidence="2" type="ORF">ACFQ3N_18865</name>
</gene>